<feature type="transmembrane region" description="Helical" evidence="5">
    <location>
        <begin position="45"/>
        <end position="63"/>
    </location>
</feature>
<dbReference type="PANTHER" id="PTHR36974">
    <property type="entry name" value="MEMBRANE PROTEIN-RELATED"/>
    <property type="match status" value="1"/>
</dbReference>
<gene>
    <name evidence="7" type="ORF">CRV06_08905</name>
</gene>
<dbReference type="RefSeq" id="WP_129082201.1">
    <property type="nucleotide sequence ID" value="NZ_CP041070.1"/>
</dbReference>
<evidence type="ECO:0000256" key="2">
    <source>
        <dbReference type="ARBA" id="ARBA00022692"/>
    </source>
</evidence>
<keyword evidence="4 5" id="KW-0472">Membrane</keyword>
<dbReference type="AlphaFoldDB" id="A0A4Q0XY68"/>
<organism evidence="7 8">
    <name type="scientific">Halarcobacter anaerophilus</name>
    <dbReference type="NCBI Taxonomy" id="877500"/>
    <lineage>
        <taxon>Bacteria</taxon>
        <taxon>Pseudomonadati</taxon>
        <taxon>Campylobacterota</taxon>
        <taxon>Epsilonproteobacteria</taxon>
        <taxon>Campylobacterales</taxon>
        <taxon>Arcobacteraceae</taxon>
        <taxon>Halarcobacter</taxon>
    </lineage>
</organism>
<dbReference type="PANTHER" id="PTHR36974:SF1">
    <property type="entry name" value="DOXX FAMILY MEMBRANE PROTEIN"/>
    <property type="match status" value="1"/>
</dbReference>
<reference evidence="7 8" key="1">
    <citation type="submission" date="2017-10" db="EMBL/GenBank/DDBJ databases">
        <title>Genomics of the genus Arcobacter.</title>
        <authorList>
            <person name="Perez-Cataluna A."/>
            <person name="Figueras M.J."/>
        </authorList>
    </citation>
    <scope>NUCLEOTIDE SEQUENCE [LARGE SCALE GENOMIC DNA]</scope>
    <source>
        <strain evidence="7 8">DSM 24636</strain>
    </source>
</reference>
<feature type="transmembrane region" description="Helical" evidence="5">
    <location>
        <begin position="70"/>
        <end position="89"/>
    </location>
</feature>
<dbReference type="InterPro" id="IPR009908">
    <property type="entry name" value="Methylamine_util_MauE"/>
</dbReference>
<evidence type="ECO:0000256" key="4">
    <source>
        <dbReference type="ARBA" id="ARBA00023136"/>
    </source>
</evidence>
<evidence type="ECO:0000313" key="8">
    <source>
        <dbReference type="Proteomes" id="UP000290191"/>
    </source>
</evidence>
<evidence type="ECO:0000256" key="3">
    <source>
        <dbReference type="ARBA" id="ARBA00022989"/>
    </source>
</evidence>
<keyword evidence="3 5" id="KW-1133">Transmembrane helix</keyword>
<dbReference type="GO" id="GO:0016020">
    <property type="term" value="C:membrane"/>
    <property type="evidence" value="ECO:0007669"/>
    <property type="project" value="UniProtKB-SubCell"/>
</dbReference>
<evidence type="ECO:0000256" key="1">
    <source>
        <dbReference type="ARBA" id="ARBA00004141"/>
    </source>
</evidence>
<dbReference type="GO" id="GO:0030416">
    <property type="term" value="P:methylamine metabolic process"/>
    <property type="evidence" value="ECO:0007669"/>
    <property type="project" value="InterPro"/>
</dbReference>
<evidence type="ECO:0000313" key="7">
    <source>
        <dbReference type="EMBL" id="RXJ62576.1"/>
    </source>
</evidence>
<sequence length="126" mass="14477">MKKLLYIVFKYLLGILLVFGGIAHFTKTEFYLKAMPSYLPFHEFIVYASGVLEIVLGVLLVIYKTTRKAAIGIILLFIAIFPANINMYLNHTDFPDMSETALLVRLPIQLILIAWAYIYTRKTIKD</sequence>
<dbReference type="OrthoDB" id="3267646at2"/>
<feature type="transmembrane region" description="Helical" evidence="5">
    <location>
        <begin position="101"/>
        <end position="120"/>
    </location>
</feature>
<dbReference type="Proteomes" id="UP000290191">
    <property type="component" value="Unassembled WGS sequence"/>
</dbReference>
<name>A0A4Q0XY68_9BACT</name>
<comment type="subcellular location">
    <subcellularLocation>
        <location evidence="1">Membrane</location>
        <topology evidence="1">Multi-pass membrane protein</topology>
    </subcellularLocation>
</comment>
<keyword evidence="8" id="KW-1185">Reference proteome</keyword>
<proteinExistence type="predicted"/>
<comment type="caution">
    <text evidence="7">The sequence shown here is derived from an EMBL/GenBank/DDBJ whole genome shotgun (WGS) entry which is preliminary data.</text>
</comment>
<evidence type="ECO:0000256" key="5">
    <source>
        <dbReference type="SAM" id="Phobius"/>
    </source>
</evidence>
<evidence type="ECO:0000259" key="6">
    <source>
        <dbReference type="Pfam" id="PF07291"/>
    </source>
</evidence>
<accession>A0A4Q0XY68</accession>
<dbReference type="EMBL" id="PDKO01000007">
    <property type="protein sequence ID" value="RXJ62576.1"/>
    <property type="molecule type" value="Genomic_DNA"/>
</dbReference>
<feature type="transmembrane region" description="Helical" evidence="5">
    <location>
        <begin position="7"/>
        <end position="25"/>
    </location>
</feature>
<keyword evidence="2 5" id="KW-0812">Transmembrane</keyword>
<dbReference type="Pfam" id="PF07291">
    <property type="entry name" value="MauE"/>
    <property type="match status" value="1"/>
</dbReference>
<protein>
    <submittedName>
        <fullName evidence="7">DoxX family protein</fullName>
    </submittedName>
</protein>
<feature type="domain" description="Methylamine utilisation protein MauE" evidence="6">
    <location>
        <begin position="3"/>
        <end position="85"/>
    </location>
</feature>